<gene>
    <name evidence="1" type="ORF">LCGC14_2582810</name>
</gene>
<accession>A0A0F9B1X7</accession>
<proteinExistence type="predicted"/>
<organism evidence="1">
    <name type="scientific">marine sediment metagenome</name>
    <dbReference type="NCBI Taxonomy" id="412755"/>
    <lineage>
        <taxon>unclassified sequences</taxon>
        <taxon>metagenomes</taxon>
        <taxon>ecological metagenomes</taxon>
    </lineage>
</organism>
<comment type="caution">
    <text evidence="1">The sequence shown here is derived from an EMBL/GenBank/DDBJ whole genome shotgun (WGS) entry which is preliminary data.</text>
</comment>
<evidence type="ECO:0000313" key="1">
    <source>
        <dbReference type="EMBL" id="KKL07757.1"/>
    </source>
</evidence>
<protein>
    <submittedName>
        <fullName evidence="1">Uncharacterized protein</fullName>
    </submittedName>
</protein>
<name>A0A0F9B1X7_9ZZZZ</name>
<sequence length="129" mass="14671">MIDLRKAIEALNVNDPFFRTGWDELTGTYCSYNCGFTNAGGHSAECPVTVLRKMLAEPSEEERKTVFEAIQEVLRNHRITWHGGGTSVTVNCRRMNCWSGEKVRNLDEAFTVYEKHVTHHIINALNGEE</sequence>
<reference evidence="1" key="1">
    <citation type="journal article" date="2015" name="Nature">
        <title>Complex archaea that bridge the gap between prokaryotes and eukaryotes.</title>
        <authorList>
            <person name="Spang A."/>
            <person name="Saw J.H."/>
            <person name="Jorgensen S.L."/>
            <person name="Zaremba-Niedzwiedzka K."/>
            <person name="Martijn J."/>
            <person name="Lind A.E."/>
            <person name="van Eijk R."/>
            <person name="Schleper C."/>
            <person name="Guy L."/>
            <person name="Ettema T.J."/>
        </authorList>
    </citation>
    <scope>NUCLEOTIDE SEQUENCE</scope>
</reference>
<dbReference type="EMBL" id="LAZR01043157">
    <property type="protein sequence ID" value="KKL07757.1"/>
    <property type="molecule type" value="Genomic_DNA"/>
</dbReference>
<dbReference type="AlphaFoldDB" id="A0A0F9B1X7"/>